<sequence length="424" mass="50384">MLINTQQLKIDNKRNISFISIYSFILFILLKPNFDSIADRVIDILIFLQILFFLFIMNIKKIPQKGFFWIKINLFFLLAMLFAFLNGILQNINYIFRDAFEFYRPIFNIILFIFGMYLPKTYKNVFLKIALFVIIVQLVFIILQLLNPFDFIHSIVNYIYDMHKVSTGLLRVTGTYANPNTLGIVMNILFFYIFLYFLNKKKFKINLLYSIFFIHLIIVFLSSSRTSLLIALMVYIYIFFSNKKILFNYRSFILGIIVFLIILLYNQEIVNIIVNFKYIYELFKLEDLSHIRSIQLRLDYYQMMFEMIKENPFFGVGAAKNILRVGDNDYLFTLAQYGIIGFVIKYGGYIYLYYKLKKLLNFTNREYIWLIEGTMISIIILFIAGLTIDSFYNYSFLTIILINAGFSLSLYTKMEINCKSKTYA</sequence>
<keyword evidence="2 5" id="KW-0812">Transmembrane</keyword>
<feature type="transmembrane region" description="Helical" evidence="5">
    <location>
        <begin position="366"/>
        <end position="388"/>
    </location>
</feature>
<feature type="transmembrane region" description="Helical" evidence="5">
    <location>
        <begin position="334"/>
        <end position="354"/>
    </location>
</feature>
<evidence type="ECO:0000256" key="4">
    <source>
        <dbReference type="ARBA" id="ARBA00023136"/>
    </source>
</evidence>
<evidence type="ECO:0000313" key="8">
    <source>
        <dbReference type="Proteomes" id="UP000000448"/>
    </source>
</evidence>
<keyword evidence="3 5" id="KW-1133">Transmembrane helix</keyword>
<evidence type="ECO:0000256" key="1">
    <source>
        <dbReference type="ARBA" id="ARBA00004141"/>
    </source>
</evidence>
<dbReference type="PANTHER" id="PTHR37422:SF13">
    <property type="entry name" value="LIPOPOLYSACCHARIDE BIOSYNTHESIS PROTEIN PA4999-RELATED"/>
    <property type="match status" value="1"/>
</dbReference>
<feature type="transmembrane region" description="Helical" evidence="5">
    <location>
        <begin position="125"/>
        <end position="146"/>
    </location>
</feature>
<name>B9L6P8_NAUPA</name>
<feature type="transmembrane region" description="Helical" evidence="5">
    <location>
        <begin position="102"/>
        <end position="118"/>
    </location>
</feature>
<dbReference type="eggNOG" id="ENOG5033GQV">
    <property type="taxonomic scope" value="Bacteria"/>
</dbReference>
<dbReference type="Pfam" id="PF04932">
    <property type="entry name" value="Wzy_C"/>
    <property type="match status" value="1"/>
</dbReference>
<keyword evidence="8" id="KW-1185">Reference proteome</keyword>
<comment type="subcellular location">
    <subcellularLocation>
        <location evidence="1">Membrane</location>
        <topology evidence="1">Multi-pass membrane protein</topology>
    </subcellularLocation>
</comment>
<evidence type="ECO:0000256" key="2">
    <source>
        <dbReference type="ARBA" id="ARBA00022692"/>
    </source>
</evidence>
<dbReference type="OrthoDB" id="5243524at2"/>
<feature type="transmembrane region" description="Helical" evidence="5">
    <location>
        <begin position="394"/>
        <end position="411"/>
    </location>
</feature>
<feature type="transmembrane region" description="Helical" evidence="5">
    <location>
        <begin position="40"/>
        <end position="60"/>
    </location>
</feature>
<feature type="transmembrane region" description="Helical" evidence="5">
    <location>
        <begin position="205"/>
        <end position="222"/>
    </location>
</feature>
<protein>
    <submittedName>
        <fullName evidence="7">O-Antigen Polymerase family</fullName>
    </submittedName>
</protein>
<dbReference type="GO" id="GO:0016020">
    <property type="term" value="C:membrane"/>
    <property type="evidence" value="ECO:0007669"/>
    <property type="project" value="UniProtKB-SubCell"/>
</dbReference>
<keyword evidence="4 5" id="KW-0472">Membrane</keyword>
<proteinExistence type="predicted"/>
<dbReference type="RefSeq" id="WP_015902007.1">
    <property type="nucleotide sequence ID" value="NC_012115.1"/>
</dbReference>
<organism evidence="7 8">
    <name type="scientific">Nautilia profundicola (strain ATCC BAA-1463 / DSM 18972 / AmH)</name>
    <dbReference type="NCBI Taxonomy" id="598659"/>
    <lineage>
        <taxon>Bacteria</taxon>
        <taxon>Pseudomonadati</taxon>
        <taxon>Campylobacterota</taxon>
        <taxon>Epsilonproteobacteria</taxon>
        <taxon>Nautiliales</taxon>
        <taxon>Nautiliaceae</taxon>
        <taxon>Nautilia</taxon>
    </lineage>
</organism>
<feature type="transmembrane region" description="Helical" evidence="5">
    <location>
        <begin position="228"/>
        <end position="245"/>
    </location>
</feature>
<feature type="transmembrane region" description="Helical" evidence="5">
    <location>
        <begin position="181"/>
        <end position="198"/>
    </location>
</feature>
<evidence type="ECO:0000256" key="5">
    <source>
        <dbReference type="SAM" id="Phobius"/>
    </source>
</evidence>
<dbReference type="HOGENOM" id="CLU_629932_0_0_7"/>
<dbReference type="PANTHER" id="PTHR37422">
    <property type="entry name" value="TEICHURONIC ACID BIOSYNTHESIS PROTEIN TUAE"/>
    <property type="match status" value="1"/>
</dbReference>
<feature type="transmembrane region" description="Helical" evidence="5">
    <location>
        <begin position="72"/>
        <end position="96"/>
    </location>
</feature>
<accession>B9L6P8</accession>
<dbReference type="AlphaFoldDB" id="B9L6P8"/>
<feature type="transmembrane region" description="Helical" evidence="5">
    <location>
        <begin position="252"/>
        <end position="274"/>
    </location>
</feature>
<dbReference type="InterPro" id="IPR051533">
    <property type="entry name" value="WaaL-like"/>
</dbReference>
<dbReference type="KEGG" id="nam:NAMH_1656"/>
<dbReference type="Proteomes" id="UP000000448">
    <property type="component" value="Chromosome"/>
</dbReference>
<dbReference type="EMBL" id="CP001279">
    <property type="protein sequence ID" value="ACM92955.1"/>
    <property type="molecule type" value="Genomic_DNA"/>
</dbReference>
<evidence type="ECO:0000256" key="3">
    <source>
        <dbReference type="ARBA" id="ARBA00022989"/>
    </source>
</evidence>
<dbReference type="STRING" id="598659.NAMH_1656"/>
<gene>
    <name evidence="7" type="ordered locus">NAMH_1656</name>
</gene>
<dbReference type="InterPro" id="IPR007016">
    <property type="entry name" value="O-antigen_ligase-rel_domated"/>
</dbReference>
<reference evidence="7 8" key="1">
    <citation type="journal article" date="2009" name="PLoS Genet.">
        <title>Adaptations to submarine hydrothermal environments exemplified by the genome of Nautilia profundicola.</title>
        <authorList>
            <person name="Campbell B.J."/>
            <person name="Smith J.L."/>
            <person name="Hanson T.E."/>
            <person name="Klotz M.G."/>
            <person name="Stein L.Y."/>
            <person name="Lee C.K."/>
            <person name="Wu D."/>
            <person name="Robinson J.M."/>
            <person name="Khouri H.M."/>
            <person name="Eisen J.A."/>
            <person name="Cary S.C."/>
        </authorList>
    </citation>
    <scope>NUCLEOTIDE SEQUENCE [LARGE SCALE GENOMIC DNA]</scope>
    <source>
        <strain evidence="8">ATCC BAA-1463 / DSM 18972 / AmH</strain>
    </source>
</reference>
<evidence type="ECO:0000259" key="6">
    <source>
        <dbReference type="Pfam" id="PF04932"/>
    </source>
</evidence>
<evidence type="ECO:0000313" key="7">
    <source>
        <dbReference type="EMBL" id="ACM92955.1"/>
    </source>
</evidence>
<feature type="domain" description="O-antigen ligase-related" evidence="6">
    <location>
        <begin position="212"/>
        <end position="344"/>
    </location>
</feature>
<feature type="transmembrane region" description="Helical" evidence="5">
    <location>
        <begin position="16"/>
        <end position="34"/>
    </location>
</feature>